<dbReference type="OrthoDB" id="3558968at2759"/>
<gene>
    <name evidence="2" type="ORF">EPUL_000213</name>
</gene>
<comment type="caution">
    <text evidence="2">The sequence shown here is derived from an EMBL/GenBank/DDBJ whole genome shotgun (WGS) entry which is preliminary data.</text>
</comment>
<dbReference type="Pfam" id="PF13358">
    <property type="entry name" value="DDE_3"/>
    <property type="match status" value="1"/>
</dbReference>
<evidence type="ECO:0000259" key="1">
    <source>
        <dbReference type="Pfam" id="PF13358"/>
    </source>
</evidence>
<dbReference type="InterPro" id="IPR038717">
    <property type="entry name" value="Tc1-like_DDE_dom"/>
</dbReference>
<dbReference type="Gene3D" id="3.30.420.10">
    <property type="entry name" value="Ribonuclease H-like superfamily/Ribonuclease H"/>
    <property type="match status" value="1"/>
</dbReference>
<proteinExistence type="predicted"/>
<dbReference type="EMBL" id="PEDP01000060">
    <property type="protein sequence ID" value="POS87860.1"/>
    <property type="molecule type" value="Genomic_DNA"/>
</dbReference>
<organism evidence="2 3">
    <name type="scientific">Erysiphe pulchra</name>
    <dbReference type="NCBI Taxonomy" id="225359"/>
    <lineage>
        <taxon>Eukaryota</taxon>
        <taxon>Fungi</taxon>
        <taxon>Dikarya</taxon>
        <taxon>Ascomycota</taxon>
        <taxon>Pezizomycotina</taxon>
        <taxon>Leotiomycetes</taxon>
        <taxon>Erysiphales</taxon>
        <taxon>Erysiphaceae</taxon>
        <taxon>Erysiphe</taxon>
    </lineage>
</organism>
<evidence type="ECO:0000313" key="3">
    <source>
        <dbReference type="Proteomes" id="UP000237438"/>
    </source>
</evidence>
<protein>
    <recommendedName>
        <fullName evidence="1">Tc1-like transposase DDE domain-containing protein</fullName>
    </recommendedName>
</protein>
<dbReference type="AlphaFoldDB" id="A0A2S4Q0R0"/>
<sequence length="110" mass="12574">MRPWLSAVQDNAPAHAALSTKEKMSQRLIQPIFWPPNSPNLNPIKAIWDRMKDYIQRQYLNLGSGRQRIQESLRSIVKESVSPEDLMELFKSMPAKCKAIIDTDGGLTKH</sequence>
<accession>A0A2S4Q0R0</accession>
<feature type="domain" description="Tc1-like transposase DDE" evidence="1">
    <location>
        <begin position="8"/>
        <end position="57"/>
    </location>
</feature>
<keyword evidence="3" id="KW-1185">Reference proteome</keyword>
<dbReference type="InterPro" id="IPR036397">
    <property type="entry name" value="RNaseH_sf"/>
</dbReference>
<reference evidence="2 3" key="1">
    <citation type="submission" date="2017-10" db="EMBL/GenBank/DDBJ databases">
        <title>Development of genomic resources for the powdery mildew, Erysiphe pulchra.</title>
        <authorList>
            <person name="Wadl P.A."/>
            <person name="Mack B.M."/>
            <person name="Moore G."/>
            <person name="Beltz S.B."/>
        </authorList>
    </citation>
    <scope>NUCLEOTIDE SEQUENCE [LARGE SCALE GENOMIC DNA]</scope>
    <source>
        <strain evidence="2">Cflorida</strain>
    </source>
</reference>
<dbReference type="Proteomes" id="UP000237438">
    <property type="component" value="Unassembled WGS sequence"/>
</dbReference>
<dbReference type="STRING" id="225359.A0A2S4Q0R0"/>
<dbReference type="GO" id="GO:0003676">
    <property type="term" value="F:nucleic acid binding"/>
    <property type="evidence" value="ECO:0007669"/>
    <property type="project" value="InterPro"/>
</dbReference>
<name>A0A2S4Q0R0_9PEZI</name>
<evidence type="ECO:0000313" key="2">
    <source>
        <dbReference type="EMBL" id="POS87860.1"/>
    </source>
</evidence>